<keyword evidence="3" id="KW-0349">Heme</keyword>
<evidence type="ECO:0000256" key="3">
    <source>
        <dbReference type="RuleBase" id="RU000461"/>
    </source>
</evidence>
<keyword evidence="3" id="KW-0503">Monooxygenase</keyword>
<evidence type="ECO:0000256" key="2">
    <source>
        <dbReference type="ARBA" id="ARBA00010617"/>
    </source>
</evidence>
<dbReference type="InterPro" id="IPR036396">
    <property type="entry name" value="Cyt_P450_sf"/>
</dbReference>
<dbReference type="Pfam" id="PF00067">
    <property type="entry name" value="p450"/>
    <property type="match status" value="1"/>
</dbReference>
<keyword evidence="3" id="KW-0408">Iron</keyword>
<reference evidence="4 5" key="1">
    <citation type="journal article" date="2014" name="Front. Genet.">
        <title>Genome and metabolic network of "Candidatus Phaeomarinobacter ectocarpi" Ec32, a new candidate genus of Alphaproteobacteria frequently associated with brown algae.</title>
        <authorList>
            <person name="Dittami S.M."/>
            <person name="Barbeyron T."/>
            <person name="Boyen C."/>
            <person name="Cambefort J."/>
            <person name="Collet G."/>
            <person name="Delage L."/>
            <person name="Gobet A."/>
            <person name="Groisillier A."/>
            <person name="Leblanc C."/>
            <person name="Michel G."/>
            <person name="Scornet D."/>
            <person name="Siegel A."/>
            <person name="Tapia J.E."/>
            <person name="Tonon T."/>
        </authorList>
    </citation>
    <scope>NUCLEOTIDE SEQUENCE [LARGE SCALE GENOMIC DNA]</scope>
    <source>
        <strain evidence="4 5">Ec32</strain>
    </source>
</reference>
<dbReference type="HOGENOM" id="CLU_033716_0_0_5"/>
<keyword evidence="5" id="KW-1185">Reference proteome</keyword>
<dbReference type="InterPro" id="IPR017972">
    <property type="entry name" value="Cyt_P450_CS"/>
</dbReference>
<dbReference type="GO" id="GO:0020037">
    <property type="term" value="F:heme binding"/>
    <property type="evidence" value="ECO:0007669"/>
    <property type="project" value="InterPro"/>
</dbReference>
<dbReference type="PANTHER" id="PTHR46696:SF1">
    <property type="entry name" value="CYTOCHROME P450 YJIB-RELATED"/>
    <property type="match status" value="1"/>
</dbReference>
<keyword evidence="3" id="KW-0479">Metal-binding</keyword>
<sequence>MSQAAVQPEGEIDHTERAWSMPLKDINIADPDIFQADAIWPYFERLRKEAPVHKAYSPDFGEYWSVTRYEDIMAVDTNHHVFSSSWEHGGITLFDQISDFQLPMFIAMDPPKHDQQRITVQPIVAPNNLKNWEGLIRERTGQILDSLPRGEVFDWVDNVSVELTTMMLATLFDFPFEQRRKLTRWSDVATGRNNPEIVADDDQWRAELLECLEAFTDIWNERINSDTPGNDLITMLTRGESTKNMDPMEYLGNIILLIVGGNDTTRNSMTASVYALNKFAGEYDKLLAKPDLIPNLSSEIIRWQTPLAHMRRTALEDIVLNGAHIKKGDKVAMWYVSGNRDESVFEDADKVIIDRPNARRQMSFGYGIHRCVGNRLGELQIKILWEEILKRFPKIEVMEEPTRTKSVFVKGYTYMPVRIPA</sequence>
<dbReference type="InterPro" id="IPR001128">
    <property type="entry name" value="Cyt_P450"/>
</dbReference>
<dbReference type="GO" id="GO:0004497">
    <property type="term" value="F:monooxygenase activity"/>
    <property type="evidence" value="ECO:0007669"/>
    <property type="project" value="UniProtKB-KW"/>
</dbReference>
<dbReference type="GO" id="GO:0016705">
    <property type="term" value="F:oxidoreductase activity, acting on paired donors, with incorporation or reduction of molecular oxygen"/>
    <property type="evidence" value="ECO:0007669"/>
    <property type="project" value="InterPro"/>
</dbReference>
<dbReference type="CDD" id="cd11033">
    <property type="entry name" value="CYP142-like"/>
    <property type="match status" value="1"/>
</dbReference>
<comment type="similarity">
    <text evidence="2 3">Belongs to the cytochrome P450 family.</text>
</comment>
<dbReference type="KEGG" id="pect:BN1012_Phect1183"/>
<dbReference type="InterPro" id="IPR002397">
    <property type="entry name" value="Cyt_P450_B"/>
</dbReference>
<comment type="cofactor">
    <cofactor evidence="1">
        <name>heme</name>
        <dbReference type="ChEBI" id="CHEBI:30413"/>
    </cofactor>
</comment>
<dbReference type="STRING" id="1458461.BN1012_Phect1183"/>
<dbReference type="Proteomes" id="UP000032160">
    <property type="component" value="Chromosome I"/>
</dbReference>
<gene>
    <name evidence="4" type="ORF">BN1012_Phect1183</name>
</gene>
<dbReference type="SUPFAM" id="SSF48264">
    <property type="entry name" value="Cytochrome P450"/>
    <property type="match status" value="1"/>
</dbReference>
<dbReference type="RefSeq" id="WP_081826416.1">
    <property type="nucleotide sequence ID" value="NZ_HG966617.1"/>
</dbReference>
<proteinExistence type="inferred from homology"/>
<dbReference type="OrthoDB" id="9801155at2"/>
<protein>
    <submittedName>
        <fullName evidence="4">Putative cytochrome P450 hydroxylase</fullName>
    </submittedName>
</protein>
<dbReference type="PRINTS" id="PR00359">
    <property type="entry name" value="BP450"/>
</dbReference>
<dbReference type="Gene3D" id="1.10.630.10">
    <property type="entry name" value="Cytochrome P450"/>
    <property type="match status" value="1"/>
</dbReference>
<dbReference type="AlphaFoldDB" id="X5MCP4"/>
<evidence type="ECO:0000256" key="1">
    <source>
        <dbReference type="ARBA" id="ARBA00001971"/>
    </source>
</evidence>
<evidence type="ECO:0000313" key="5">
    <source>
        <dbReference type="Proteomes" id="UP000032160"/>
    </source>
</evidence>
<keyword evidence="3" id="KW-0560">Oxidoreductase</keyword>
<dbReference type="PATRIC" id="fig|1458461.3.peg.1182"/>
<organism evidence="4 5">
    <name type="scientific">Candidatus Phaeomarinibacter ectocarpi</name>
    <dbReference type="NCBI Taxonomy" id="1458461"/>
    <lineage>
        <taxon>Bacteria</taxon>
        <taxon>Pseudomonadati</taxon>
        <taxon>Pseudomonadota</taxon>
        <taxon>Alphaproteobacteria</taxon>
        <taxon>Hyphomicrobiales</taxon>
        <taxon>Parvibaculaceae</taxon>
        <taxon>Candidatus Phaeomarinibacter</taxon>
    </lineage>
</organism>
<dbReference type="PROSITE" id="PS00086">
    <property type="entry name" value="CYTOCHROME_P450"/>
    <property type="match status" value="1"/>
</dbReference>
<dbReference type="GO" id="GO:0005506">
    <property type="term" value="F:iron ion binding"/>
    <property type="evidence" value="ECO:0007669"/>
    <property type="project" value="InterPro"/>
</dbReference>
<dbReference type="PANTHER" id="PTHR46696">
    <property type="entry name" value="P450, PUTATIVE (EUROFUNG)-RELATED"/>
    <property type="match status" value="1"/>
</dbReference>
<accession>X5MCP4</accession>
<evidence type="ECO:0000313" key="4">
    <source>
        <dbReference type="EMBL" id="CDO59397.1"/>
    </source>
</evidence>
<name>X5MCP4_9HYPH</name>
<dbReference type="EMBL" id="HG966617">
    <property type="protein sequence ID" value="CDO59397.1"/>
    <property type="molecule type" value="Genomic_DNA"/>
</dbReference>